<comment type="caution">
    <text evidence="1">The sequence shown here is derived from an EMBL/GenBank/DDBJ whole genome shotgun (WGS) entry which is preliminary data.</text>
</comment>
<accession>A0A8T0WWX9</accession>
<name>A0A8T0WWX9_PANVG</name>
<evidence type="ECO:0000313" key="1">
    <source>
        <dbReference type="EMBL" id="KAG2650136.1"/>
    </source>
</evidence>
<proteinExistence type="predicted"/>
<dbReference type="Proteomes" id="UP000823388">
    <property type="component" value="Chromosome 1N"/>
</dbReference>
<gene>
    <name evidence="1" type="ORF">PVAP13_1NG137119</name>
</gene>
<evidence type="ECO:0000313" key="2">
    <source>
        <dbReference type="Proteomes" id="UP000823388"/>
    </source>
</evidence>
<protein>
    <submittedName>
        <fullName evidence="1">Uncharacterized protein</fullName>
    </submittedName>
</protein>
<dbReference type="AlphaFoldDB" id="A0A8T0WWX9"/>
<reference evidence="1" key="1">
    <citation type="submission" date="2020-05" db="EMBL/GenBank/DDBJ databases">
        <title>WGS assembly of Panicum virgatum.</title>
        <authorList>
            <person name="Lovell J.T."/>
            <person name="Jenkins J."/>
            <person name="Shu S."/>
            <person name="Juenger T.E."/>
            <person name="Schmutz J."/>
        </authorList>
    </citation>
    <scope>NUCLEOTIDE SEQUENCE</scope>
    <source>
        <strain evidence="1">AP13</strain>
    </source>
</reference>
<organism evidence="1 2">
    <name type="scientific">Panicum virgatum</name>
    <name type="common">Blackwell switchgrass</name>
    <dbReference type="NCBI Taxonomy" id="38727"/>
    <lineage>
        <taxon>Eukaryota</taxon>
        <taxon>Viridiplantae</taxon>
        <taxon>Streptophyta</taxon>
        <taxon>Embryophyta</taxon>
        <taxon>Tracheophyta</taxon>
        <taxon>Spermatophyta</taxon>
        <taxon>Magnoliopsida</taxon>
        <taxon>Liliopsida</taxon>
        <taxon>Poales</taxon>
        <taxon>Poaceae</taxon>
        <taxon>PACMAD clade</taxon>
        <taxon>Panicoideae</taxon>
        <taxon>Panicodae</taxon>
        <taxon>Paniceae</taxon>
        <taxon>Panicinae</taxon>
        <taxon>Panicum</taxon>
        <taxon>Panicum sect. Hiantes</taxon>
    </lineage>
</organism>
<keyword evidence="2" id="KW-1185">Reference proteome</keyword>
<sequence length="337" mass="36233">MVVVVAPSWAILVLSVLAALLANVAVVASVATAFSGTQGRWLPTRPLQPPPRGRFAIDDPQTPSRQLARCRRAGPVVEVDRRGGVVLELLQGHNDRVLDPSLPSLRRGVGDLHGSQVGVVCSTCEGEPDQLGDGARVGRPGPQIDGLRVRRRVEVGLDPFERTGAANDALCQLSRPGVSRDAVETELDAEEEGHPFGVADASPLDEKNFDATTFRRAFLQGHRTMAGIFELDKEGLREMAGHLHLVVPQVELFPDGRFHLRRPSGLRAVHRPGDGASSVPVAQTVVDDAGGLDEAVLSFRPGGKVAEARHLGPRRRLGRRREFLVASAAVDGGRRLR</sequence>
<dbReference type="EMBL" id="CM029038">
    <property type="protein sequence ID" value="KAG2650136.1"/>
    <property type="molecule type" value="Genomic_DNA"/>
</dbReference>